<protein>
    <recommendedName>
        <fullName evidence="2">cyclin-dependent kinase</fullName>
        <ecNumber evidence="2">2.7.11.22</ecNumber>
    </recommendedName>
</protein>
<evidence type="ECO:0000256" key="2">
    <source>
        <dbReference type="ARBA" id="ARBA00012425"/>
    </source>
</evidence>
<evidence type="ECO:0000256" key="5">
    <source>
        <dbReference type="ARBA" id="ARBA00022741"/>
    </source>
</evidence>
<evidence type="ECO:0000256" key="7">
    <source>
        <dbReference type="ARBA" id="ARBA00022840"/>
    </source>
</evidence>
<reference evidence="14" key="1">
    <citation type="submission" date="2021-10" db="EMBL/GenBank/DDBJ databases">
        <title>Tropical sea cucumber genome reveals ecological adaptation and Cuvierian tubules defense mechanism.</title>
        <authorList>
            <person name="Chen T."/>
        </authorList>
    </citation>
    <scope>NUCLEOTIDE SEQUENCE</scope>
    <source>
        <strain evidence="14">Nanhai2018</strain>
        <tissue evidence="14">Muscle</tissue>
    </source>
</reference>
<keyword evidence="3 11" id="KW-0723">Serine/threonine-protein kinase</keyword>
<organism evidence="14 15">
    <name type="scientific">Holothuria leucospilota</name>
    <name type="common">Black long sea cucumber</name>
    <name type="synonym">Mertensiothuria leucospilota</name>
    <dbReference type="NCBI Taxonomy" id="206669"/>
    <lineage>
        <taxon>Eukaryota</taxon>
        <taxon>Metazoa</taxon>
        <taxon>Echinodermata</taxon>
        <taxon>Eleutherozoa</taxon>
        <taxon>Echinozoa</taxon>
        <taxon>Holothuroidea</taxon>
        <taxon>Aspidochirotacea</taxon>
        <taxon>Aspidochirotida</taxon>
        <taxon>Holothuriidae</taxon>
        <taxon>Holothuria</taxon>
    </lineage>
</organism>
<dbReference type="InterPro" id="IPR011009">
    <property type="entry name" value="Kinase-like_dom_sf"/>
</dbReference>
<sequence>MRQFRKKLSLKNLKRSFSRENSFGEEGPDAHFSPSDESLDSSPFSPTGSEPSLVTDATNNNHGHVRRMKSEGDNLAGRSKHKVKVSTDFGKRRALSLQEKTCSPFGKLETYKKLCLLGEGSYAKVYKATNKVNGGLVALKEIRLQTDEGTPFTAIREASLLKDLKHVNIVCLHDIIHTKSNLTFVFEFVQTDLSTYLEKNPGGLNPHNVKLFLFQLLRGLAYCHRRKVLHRDLKPQNLLISEQGELKLADFGLARAKSVPSQTYSNEVVTLWYRPPDVLLGSKDYSWQLDIWGVGCIFLEMLWGHPVFPGVKNHKDQLQKIFMLLGTPTEEDWPGVENLTEYKETVTRTHRPRPISDVIPKISEIPGAEKFASQLLQMNPRKRISADLAMKHEYFSDLPDAIHHLPDASSIFILPEIKIASEHRWIV</sequence>
<dbReference type="OrthoDB" id="1732493at2759"/>
<evidence type="ECO:0000259" key="13">
    <source>
        <dbReference type="PROSITE" id="PS50011"/>
    </source>
</evidence>
<dbReference type="InterPro" id="IPR050108">
    <property type="entry name" value="CDK"/>
</dbReference>
<dbReference type="PROSITE" id="PS00108">
    <property type="entry name" value="PROTEIN_KINASE_ST"/>
    <property type="match status" value="1"/>
</dbReference>
<dbReference type="Proteomes" id="UP001152320">
    <property type="component" value="Chromosome 23"/>
</dbReference>
<dbReference type="SMART" id="SM00220">
    <property type="entry name" value="S_TKc"/>
    <property type="match status" value="1"/>
</dbReference>
<dbReference type="GO" id="GO:0005634">
    <property type="term" value="C:nucleus"/>
    <property type="evidence" value="ECO:0007669"/>
    <property type="project" value="TreeGrafter"/>
</dbReference>
<dbReference type="PROSITE" id="PS50011">
    <property type="entry name" value="PROTEIN_KINASE_DOM"/>
    <property type="match status" value="1"/>
</dbReference>
<dbReference type="PANTHER" id="PTHR24056">
    <property type="entry name" value="CELL DIVISION PROTEIN KINASE"/>
    <property type="match status" value="1"/>
</dbReference>
<dbReference type="Pfam" id="PF00069">
    <property type="entry name" value="Pkinase"/>
    <property type="match status" value="1"/>
</dbReference>
<evidence type="ECO:0000256" key="8">
    <source>
        <dbReference type="ARBA" id="ARBA00047811"/>
    </source>
</evidence>
<evidence type="ECO:0000256" key="1">
    <source>
        <dbReference type="ARBA" id="ARBA00006485"/>
    </source>
</evidence>
<dbReference type="EMBL" id="JAIZAY010000023">
    <property type="protein sequence ID" value="KAJ8020135.1"/>
    <property type="molecule type" value="Genomic_DNA"/>
</dbReference>
<feature type="region of interest" description="Disordered" evidence="12">
    <location>
        <begin position="1"/>
        <end position="83"/>
    </location>
</feature>
<dbReference type="GO" id="GO:0005829">
    <property type="term" value="C:cytosol"/>
    <property type="evidence" value="ECO:0007669"/>
    <property type="project" value="TreeGrafter"/>
</dbReference>
<comment type="similarity">
    <text evidence="1">Belongs to the protein kinase superfamily. CMGC Ser/Thr protein kinase family. CDC2/CDKX subfamily.</text>
</comment>
<dbReference type="GO" id="GO:0004693">
    <property type="term" value="F:cyclin-dependent protein serine/threonine kinase activity"/>
    <property type="evidence" value="ECO:0007669"/>
    <property type="project" value="UniProtKB-EC"/>
</dbReference>
<dbReference type="GO" id="GO:0030332">
    <property type="term" value="F:cyclin binding"/>
    <property type="evidence" value="ECO:0007669"/>
    <property type="project" value="TreeGrafter"/>
</dbReference>
<evidence type="ECO:0000256" key="9">
    <source>
        <dbReference type="ARBA" id="ARBA00048367"/>
    </source>
</evidence>
<evidence type="ECO:0000256" key="11">
    <source>
        <dbReference type="RuleBase" id="RU000304"/>
    </source>
</evidence>
<dbReference type="AlphaFoldDB" id="A0A9Q1BB32"/>
<dbReference type="PANTHER" id="PTHR24056:SF189">
    <property type="entry name" value="PROTEIN KINASE DOMAIN-CONTAINING PROTEIN"/>
    <property type="match status" value="1"/>
</dbReference>
<dbReference type="PROSITE" id="PS00107">
    <property type="entry name" value="PROTEIN_KINASE_ATP"/>
    <property type="match status" value="1"/>
</dbReference>
<feature type="binding site" evidence="10">
    <location>
        <position position="140"/>
    </location>
    <ligand>
        <name>ATP</name>
        <dbReference type="ChEBI" id="CHEBI:30616"/>
    </ligand>
</feature>
<dbReference type="FunFam" id="3.30.200.20:FF:000124">
    <property type="entry name" value="Cyclin-dependent kinase 4"/>
    <property type="match status" value="1"/>
</dbReference>
<proteinExistence type="inferred from homology"/>
<keyword evidence="4" id="KW-0808">Transferase</keyword>
<dbReference type="Gene3D" id="3.30.200.20">
    <property type="entry name" value="Phosphorylase Kinase, domain 1"/>
    <property type="match status" value="1"/>
</dbReference>
<comment type="catalytic activity">
    <reaction evidence="9">
        <text>L-seryl-[protein] + ATP = O-phospho-L-seryl-[protein] + ADP + H(+)</text>
        <dbReference type="Rhea" id="RHEA:17989"/>
        <dbReference type="Rhea" id="RHEA-COMP:9863"/>
        <dbReference type="Rhea" id="RHEA-COMP:11604"/>
        <dbReference type="ChEBI" id="CHEBI:15378"/>
        <dbReference type="ChEBI" id="CHEBI:29999"/>
        <dbReference type="ChEBI" id="CHEBI:30616"/>
        <dbReference type="ChEBI" id="CHEBI:83421"/>
        <dbReference type="ChEBI" id="CHEBI:456216"/>
        <dbReference type="EC" id="2.7.11.22"/>
    </reaction>
</comment>
<name>A0A9Q1BB32_HOLLE</name>
<dbReference type="SUPFAM" id="SSF56112">
    <property type="entry name" value="Protein kinase-like (PK-like)"/>
    <property type="match status" value="1"/>
</dbReference>
<feature type="compositionally biased region" description="Basic residues" evidence="12">
    <location>
        <begin position="1"/>
        <end position="16"/>
    </location>
</feature>
<keyword evidence="7 10" id="KW-0067">ATP-binding</keyword>
<feature type="compositionally biased region" description="Polar residues" evidence="12">
    <location>
        <begin position="40"/>
        <end position="62"/>
    </location>
</feature>
<feature type="domain" description="Protein kinase" evidence="13">
    <location>
        <begin position="111"/>
        <end position="395"/>
    </location>
</feature>
<dbReference type="InterPro" id="IPR017441">
    <property type="entry name" value="Protein_kinase_ATP_BS"/>
</dbReference>
<accession>A0A9Q1BB32</accession>
<keyword evidence="6 14" id="KW-0418">Kinase</keyword>
<dbReference type="GO" id="GO:0005524">
    <property type="term" value="F:ATP binding"/>
    <property type="evidence" value="ECO:0007669"/>
    <property type="project" value="UniProtKB-UniRule"/>
</dbReference>
<evidence type="ECO:0000256" key="6">
    <source>
        <dbReference type="ARBA" id="ARBA00022777"/>
    </source>
</evidence>
<evidence type="ECO:0000256" key="4">
    <source>
        <dbReference type="ARBA" id="ARBA00022679"/>
    </source>
</evidence>
<dbReference type="InterPro" id="IPR000719">
    <property type="entry name" value="Prot_kinase_dom"/>
</dbReference>
<keyword evidence="5 10" id="KW-0547">Nucleotide-binding</keyword>
<dbReference type="InterPro" id="IPR008271">
    <property type="entry name" value="Ser/Thr_kinase_AS"/>
</dbReference>
<evidence type="ECO:0000256" key="12">
    <source>
        <dbReference type="SAM" id="MobiDB-lite"/>
    </source>
</evidence>
<dbReference type="Gene3D" id="1.10.510.10">
    <property type="entry name" value="Transferase(Phosphotransferase) domain 1"/>
    <property type="match status" value="1"/>
</dbReference>
<evidence type="ECO:0000313" key="14">
    <source>
        <dbReference type="EMBL" id="KAJ8020135.1"/>
    </source>
</evidence>
<comment type="catalytic activity">
    <reaction evidence="8">
        <text>L-threonyl-[protein] + ATP = O-phospho-L-threonyl-[protein] + ADP + H(+)</text>
        <dbReference type="Rhea" id="RHEA:46608"/>
        <dbReference type="Rhea" id="RHEA-COMP:11060"/>
        <dbReference type="Rhea" id="RHEA-COMP:11605"/>
        <dbReference type="ChEBI" id="CHEBI:15378"/>
        <dbReference type="ChEBI" id="CHEBI:30013"/>
        <dbReference type="ChEBI" id="CHEBI:30616"/>
        <dbReference type="ChEBI" id="CHEBI:61977"/>
        <dbReference type="ChEBI" id="CHEBI:456216"/>
        <dbReference type="EC" id="2.7.11.22"/>
    </reaction>
</comment>
<evidence type="ECO:0000313" key="15">
    <source>
        <dbReference type="Proteomes" id="UP001152320"/>
    </source>
</evidence>
<evidence type="ECO:0000256" key="3">
    <source>
        <dbReference type="ARBA" id="ARBA00022527"/>
    </source>
</evidence>
<gene>
    <name evidence="14" type="ORF">HOLleu_42009</name>
</gene>
<keyword evidence="15" id="KW-1185">Reference proteome</keyword>
<comment type="caution">
    <text evidence="14">The sequence shown here is derived from an EMBL/GenBank/DDBJ whole genome shotgun (WGS) entry which is preliminary data.</text>
</comment>
<evidence type="ECO:0000256" key="10">
    <source>
        <dbReference type="PROSITE-ProRule" id="PRU10141"/>
    </source>
</evidence>
<dbReference type="FunFam" id="1.10.510.10:FF:000131">
    <property type="entry name" value="cyclin-dependent kinase 14 isoform X1"/>
    <property type="match status" value="1"/>
</dbReference>
<dbReference type="EC" id="2.7.11.22" evidence="2"/>